<protein>
    <recommendedName>
        <fullName evidence="3">NACHT domain-containing protein</fullName>
    </recommendedName>
</protein>
<dbReference type="InterPro" id="IPR027417">
    <property type="entry name" value="P-loop_NTPase"/>
</dbReference>
<sequence length="1289" mass="146119">MASQSGAPPPVSFHIAFERLKDLISKDDARAMASTTMEDVWTAAKDIERQLEFRRSLRGFGRIQPFLAGIEQYSKAPIKLFLQVEVLTFEADVLLLEAASHIAQNHISALERLIEAYAMIGEAMPRFNKLSTAFKDDPEFLQVMGHFYQDILEFHRRAYQFFRKRAWKMVFDSLWKTFDSRFQAILQSLRKHRDLIDQEASTISIVEAKAWRGQQLELIRQWREERAKDLDKTEHERLAAQIREAAAWFGAVQEQEDNLAKLLRACDSTDSHWALREPMILSWLEQSRDSQFLWLHGKPGAGKSVICAKVIEHVQDATGGIVIFYFCSDHQISQNQANDLLRSLATQLLTANTELAPYVLETFASQALRPTKKHLGVIIEKLITSLPSVRIVVDGLDECATSVQEEIIEDLLRIKGPLPGACKTLLSCRKLPSTNKLLHAKPTLRLDDHAESVNSTISSFVHQRLGFLRQNFDSHMIDELEGQILAKANGMFLWVRLVLFTLEDLHFVSDIREAIQALPEGLEAIYERILSRICGSSKTPNQRTATRILQWMLVARRPVKRLEIESGIVLDDRVSQITAATRPRGDVLSSCYPILDVEDGPCGYISFCHFTALEYLRTIYSSPVLQYPPAQLTVSLACVQYLTSSLDLVDPQIPSEETRSQVLQCFHDLQLYANDNWLDHLSALANTPTHSIRESSMLSLRHGLERLTKRHNELATIISSSAQDDDTSVSSAIKEGWPRLGFSTSAQSLLNRVLGYKSAEGDHSVDGSSELDRQDDPTLFSHIRARFQSILEELLEDSNLDDAATSDFAARYHSGSYLCRYRSCPRGTQGFSSADLRQKHESSHAPRFSCTDPTCGFFGKVMKNREAINKHTAKYHGDNALTNIPNSLRKASARPQEDRSRFLLKEPSSASRTRSFHAAEEDEAIAPKRAPPMMQRGGGRGGAWSWVNPNPSLPKHTPRGPSIMNTMPIKRDYIGDEKNREIHAFSRPLENRTQLVASLPEREGSDTELSRLGLLRSACESSDHFYLVLHQLFCWDHENWDHEVQKSKGQIPGLDEIHKKGLSVISFLLVSNDRMTDDAVKWFSLFPLSLEDLIMHNSEFATAYTKVLMCLRKMATLWKDIRAQCTKRVYPPLVDELIVLFHIESFLFQQIIFRAVLRDISSGQLDGCFQIIEEIFKRDYQDVMSRSSTDSTSNELVKLHQQTIVKEYQHALESHQQHADTGSTASMAPPLVMQNPTVEMDPAASNSLLERRGSQNGGGLQIVAVRLMLLEQLDKKRLLMERRERDTSN</sequence>
<evidence type="ECO:0000256" key="1">
    <source>
        <dbReference type="ARBA" id="ARBA00022737"/>
    </source>
</evidence>
<dbReference type="Pfam" id="PF24809">
    <property type="entry name" value="DUF7708"/>
    <property type="match status" value="1"/>
</dbReference>
<dbReference type="OrthoDB" id="7464126at2759"/>
<feature type="domain" description="NACHT" evidence="3">
    <location>
        <begin position="291"/>
        <end position="429"/>
    </location>
</feature>
<keyword evidence="5" id="KW-1185">Reference proteome</keyword>
<reference evidence="4" key="1">
    <citation type="submission" date="2021-03" db="EMBL/GenBank/DDBJ databases">
        <authorList>
            <person name="Tagirdzhanova G."/>
        </authorList>
    </citation>
    <scope>NUCLEOTIDE SEQUENCE</scope>
</reference>
<name>A0A8H3G0T9_9LECA</name>
<evidence type="ECO:0000256" key="2">
    <source>
        <dbReference type="SAM" id="MobiDB-lite"/>
    </source>
</evidence>
<evidence type="ECO:0000313" key="5">
    <source>
        <dbReference type="Proteomes" id="UP000664534"/>
    </source>
</evidence>
<accession>A0A8H3G0T9</accession>
<dbReference type="InterPro" id="IPR007111">
    <property type="entry name" value="NACHT_NTPase"/>
</dbReference>
<dbReference type="Proteomes" id="UP000664534">
    <property type="component" value="Unassembled WGS sequence"/>
</dbReference>
<dbReference type="PROSITE" id="PS50837">
    <property type="entry name" value="NACHT"/>
    <property type="match status" value="1"/>
</dbReference>
<comment type="caution">
    <text evidence="4">The sequence shown here is derived from an EMBL/GenBank/DDBJ whole genome shotgun (WGS) entry which is preliminary data.</text>
</comment>
<evidence type="ECO:0000259" key="3">
    <source>
        <dbReference type="PROSITE" id="PS50837"/>
    </source>
</evidence>
<evidence type="ECO:0000313" key="4">
    <source>
        <dbReference type="EMBL" id="CAF9934578.1"/>
    </source>
</evidence>
<dbReference type="EMBL" id="CAJPDT010000077">
    <property type="protein sequence ID" value="CAF9934578.1"/>
    <property type="molecule type" value="Genomic_DNA"/>
</dbReference>
<gene>
    <name evidence="4" type="ORF">IMSHALPRED_009768</name>
</gene>
<dbReference type="Gene3D" id="3.40.50.300">
    <property type="entry name" value="P-loop containing nucleotide triphosphate hydrolases"/>
    <property type="match status" value="1"/>
</dbReference>
<feature type="compositionally biased region" description="Basic and acidic residues" evidence="2">
    <location>
        <begin position="895"/>
        <end position="904"/>
    </location>
</feature>
<proteinExistence type="predicted"/>
<organism evidence="4 5">
    <name type="scientific">Imshaugia aleurites</name>
    <dbReference type="NCBI Taxonomy" id="172621"/>
    <lineage>
        <taxon>Eukaryota</taxon>
        <taxon>Fungi</taxon>
        <taxon>Dikarya</taxon>
        <taxon>Ascomycota</taxon>
        <taxon>Pezizomycotina</taxon>
        <taxon>Lecanoromycetes</taxon>
        <taxon>OSLEUM clade</taxon>
        <taxon>Lecanoromycetidae</taxon>
        <taxon>Lecanorales</taxon>
        <taxon>Lecanorineae</taxon>
        <taxon>Parmeliaceae</taxon>
        <taxon>Imshaugia</taxon>
    </lineage>
</organism>
<dbReference type="SUPFAM" id="SSF52540">
    <property type="entry name" value="P-loop containing nucleoside triphosphate hydrolases"/>
    <property type="match status" value="1"/>
</dbReference>
<dbReference type="InterPro" id="IPR056125">
    <property type="entry name" value="DUF7708"/>
</dbReference>
<feature type="region of interest" description="Disordered" evidence="2">
    <location>
        <begin position="888"/>
        <end position="939"/>
    </location>
</feature>
<dbReference type="PANTHER" id="PTHR10039">
    <property type="entry name" value="AMELOGENIN"/>
    <property type="match status" value="1"/>
</dbReference>
<dbReference type="InterPro" id="IPR056884">
    <property type="entry name" value="NPHP3-like_N"/>
</dbReference>
<keyword evidence="1" id="KW-0677">Repeat</keyword>
<dbReference type="PANTHER" id="PTHR10039:SF14">
    <property type="entry name" value="NACHT DOMAIN-CONTAINING PROTEIN"/>
    <property type="match status" value="1"/>
</dbReference>
<dbReference type="Pfam" id="PF24883">
    <property type="entry name" value="NPHP3_N"/>
    <property type="match status" value="1"/>
</dbReference>